<gene>
    <name evidence="1" type="ORF">KM295_09760</name>
</gene>
<dbReference type="EMBL" id="JAHLKM010000012">
    <property type="protein sequence ID" value="MCQ4333759.1"/>
    <property type="molecule type" value="Genomic_DNA"/>
</dbReference>
<dbReference type="InterPro" id="IPR036390">
    <property type="entry name" value="WH_DNA-bd_sf"/>
</dbReference>
<comment type="caution">
    <text evidence="1">The sequence shown here is derived from an EMBL/GenBank/DDBJ whole genome shotgun (WGS) entry which is preliminary data.</text>
</comment>
<dbReference type="Proteomes" id="UP001139494">
    <property type="component" value="Unassembled WGS sequence"/>
</dbReference>
<evidence type="ECO:0000313" key="2">
    <source>
        <dbReference type="Proteomes" id="UP001139494"/>
    </source>
</evidence>
<dbReference type="AlphaFoldDB" id="A0A9R1CU78"/>
<evidence type="ECO:0000313" key="1">
    <source>
        <dbReference type="EMBL" id="MCQ4333759.1"/>
    </source>
</evidence>
<proteinExistence type="predicted"/>
<accession>A0A9R1CU78</accession>
<name>A0A9R1CU78_9EURY</name>
<dbReference type="Gene3D" id="1.10.10.10">
    <property type="entry name" value="Winged helix-like DNA-binding domain superfamily/Winged helix DNA-binding domain"/>
    <property type="match status" value="1"/>
</dbReference>
<reference evidence="1" key="1">
    <citation type="journal article" date="2023" name="Front. Microbiol.">
        <title>Genomic-based phylogenetic and metabolic analyses of the genus Natronomonas, and description of Natronomonas aquatica sp. nov.</title>
        <authorList>
            <person name="Garcia-Roldan A."/>
            <person name="Duran-Viseras A."/>
            <person name="de la Haba R.R."/>
            <person name="Corral P."/>
            <person name="Sanchez-Porro C."/>
            <person name="Ventosa A."/>
        </authorList>
    </citation>
    <scope>NUCLEOTIDE SEQUENCE</scope>
    <source>
        <strain evidence="1">F2-12</strain>
    </source>
</reference>
<protein>
    <submittedName>
        <fullName evidence="1">HTH domain-containing protein</fullName>
    </submittedName>
</protein>
<dbReference type="RefSeq" id="WP_256029785.1">
    <property type="nucleotide sequence ID" value="NZ_JAHLKM010000012.1"/>
</dbReference>
<organism evidence="1 2">
    <name type="scientific">Natronomonas aquatica</name>
    <dbReference type="NCBI Taxonomy" id="2841590"/>
    <lineage>
        <taxon>Archaea</taxon>
        <taxon>Methanobacteriati</taxon>
        <taxon>Methanobacteriota</taxon>
        <taxon>Stenosarchaea group</taxon>
        <taxon>Halobacteria</taxon>
        <taxon>Halobacteriales</taxon>
        <taxon>Natronomonadaceae</taxon>
        <taxon>Natronomonas</taxon>
    </lineage>
</organism>
<dbReference type="SUPFAM" id="SSF46785">
    <property type="entry name" value="Winged helix' DNA-binding domain"/>
    <property type="match status" value="1"/>
</dbReference>
<keyword evidence="2" id="KW-1185">Reference proteome</keyword>
<dbReference type="InterPro" id="IPR036388">
    <property type="entry name" value="WH-like_DNA-bd_sf"/>
</dbReference>
<sequence>MDGSLEREILEVLAAHGQLSVPGIADALDRHPVTVDRQCYDLQTDGHIVIATSGGAYKLTEEGRSRLERSDDEGV</sequence>